<evidence type="ECO:0000313" key="2">
    <source>
        <dbReference type="EMBL" id="KAF4948464.1"/>
    </source>
</evidence>
<evidence type="ECO:0000313" key="3">
    <source>
        <dbReference type="Proteomes" id="UP000622797"/>
    </source>
</evidence>
<accession>A0A8H4SZK7</accession>
<evidence type="ECO:0000256" key="1">
    <source>
        <dbReference type="SAM" id="MobiDB-lite"/>
    </source>
</evidence>
<dbReference type="AlphaFoldDB" id="A0A8H4SZK7"/>
<name>A0A8H4SZK7_9HYPO</name>
<feature type="region of interest" description="Disordered" evidence="1">
    <location>
        <begin position="175"/>
        <end position="199"/>
    </location>
</feature>
<sequence length="229" mass="26107">MCITSIHTFVHPDGRRDQIQEYVPCADPQHRGFSADPHNTSSSHCPIPSPYPVPRRSRGRPTPTGSHNSRTDPRSSFRSFLSDRVYPSSREIADRSRCESRPDRRYQEHSVSANDRRRSSVQSRPVSYAPSASRLKDSRPETSGDVSNQKPRAPDDRAFQSERRVHFKIAHGNYSEPKGYRVEHGSGQRGVRSRRRHDERDQQWFNDGVVVMDMETAGLCRSNGSQYGS</sequence>
<gene>
    <name evidence="2" type="ORF">FSARC_13749</name>
</gene>
<feature type="compositionally biased region" description="Basic and acidic residues" evidence="1">
    <location>
        <begin position="91"/>
        <end position="118"/>
    </location>
</feature>
<dbReference type="Proteomes" id="UP000622797">
    <property type="component" value="Unassembled WGS sequence"/>
</dbReference>
<proteinExistence type="predicted"/>
<keyword evidence="3" id="KW-1185">Reference proteome</keyword>
<feature type="region of interest" description="Disordered" evidence="1">
    <location>
        <begin position="27"/>
        <end position="160"/>
    </location>
</feature>
<organism evidence="2 3">
    <name type="scientific">Fusarium sarcochroum</name>
    <dbReference type="NCBI Taxonomy" id="1208366"/>
    <lineage>
        <taxon>Eukaryota</taxon>
        <taxon>Fungi</taxon>
        <taxon>Dikarya</taxon>
        <taxon>Ascomycota</taxon>
        <taxon>Pezizomycotina</taxon>
        <taxon>Sordariomycetes</taxon>
        <taxon>Hypocreomycetidae</taxon>
        <taxon>Hypocreales</taxon>
        <taxon>Nectriaceae</taxon>
        <taxon>Fusarium</taxon>
        <taxon>Fusarium lateritium species complex</taxon>
    </lineage>
</organism>
<reference evidence="2" key="2">
    <citation type="submission" date="2020-05" db="EMBL/GenBank/DDBJ databases">
        <authorList>
            <person name="Kim H.-S."/>
            <person name="Proctor R.H."/>
            <person name="Brown D.W."/>
        </authorList>
    </citation>
    <scope>NUCLEOTIDE SEQUENCE</scope>
    <source>
        <strain evidence="2">NRRL 20472</strain>
    </source>
</reference>
<reference evidence="2" key="1">
    <citation type="journal article" date="2020" name="BMC Genomics">
        <title>Correction to: Identification and distribution of gene clusters required for synthesis of sphingolipid metabolism inhibitors in diverse species of the filamentous fungus Fusarium.</title>
        <authorList>
            <person name="Kim H.S."/>
            <person name="Lohmar J.M."/>
            <person name="Busman M."/>
            <person name="Brown D.W."/>
            <person name="Naumann T.A."/>
            <person name="Divon H.H."/>
            <person name="Lysoe E."/>
            <person name="Uhlig S."/>
            <person name="Proctor R.H."/>
        </authorList>
    </citation>
    <scope>NUCLEOTIDE SEQUENCE</scope>
    <source>
        <strain evidence="2">NRRL 20472</strain>
    </source>
</reference>
<comment type="caution">
    <text evidence="2">The sequence shown here is derived from an EMBL/GenBank/DDBJ whole genome shotgun (WGS) entry which is preliminary data.</text>
</comment>
<dbReference type="EMBL" id="JABEXW010001051">
    <property type="protein sequence ID" value="KAF4948464.1"/>
    <property type="molecule type" value="Genomic_DNA"/>
</dbReference>
<protein>
    <submittedName>
        <fullName evidence="2">Uncharacterized protein</fullName>
    </submittedName>
</protein>